<dbReference type="EMBL" id="LR593886">
    <property type="protein sequence ID" value="VTR95553.1"/>
    <property type="molecule type" value="Genomic_DNA"/>
</dbReference>
<feature type="transmembrane region" description="Helical" evidence="1">
    <location>
        <begin position="12"/>
        <end position="36"/>
    </location>
</feature>
<feature type="domain" description="DUF1559" evidence="2">
    <location>
        <begin position="37"/>
        <end position="306"/>
    </location>
</feature>
<dbReference type="Pfam" id="PF07596">
    <property type="entry name" value="SBP_bac_10"/>
    <property type="match status" value="1"/>
</dbReference>
<dbReference type="PANTHER" id="PTHR30093">
    <property type="entry name" value="GENERAL SECRETION PATHWAY PROTEIN G"/>
    <property type="match status" value="1"/>
</dbReference>
<organism evidence="3 4">
    <name type="scientific">Gemmata massiliana</name>
    <dbReference type="NCBI Taxonomy" id="1210884"/>
    <lineage>
        <taxon>Bacteria</taxon>
        <taxon>Pseudomonadati</taxon>
        <taxon>Planctomycetota</taxon>
        <taxon>Planctomycetia</taxon>
        <taxon>Gemmatales</taxon>
        <taxon>Gemmataceae</taxon>
        <taxon>Gemmata</taxon>
    </lineage>
</organism>
<evidence type="ECO:0000313" key="4">
    <source>
        <dbReference type="Proteomes" id="UP000464178"/>
    </source>
</evidence>
<dbReference type="AlphaFoldDB" id="A0A6P2D386"/>
<name>A0A6P2D386_9BACT</name>
<dbReference type="PANTHER" id="PTHR30093:SF2">
    <property type="entry name" value="TYPE II SECRETION SYSTEM PROTEIN H"/>
    <property type="match status" value="1"/>
</dbReference>
<sequence>MTTRIRPLNRRAFTLIELLVVIAIIAILIGLLLPAVQKVREAAARMTCSNNLKQFGLAFHNYHDPNNGLPSNIRPDAISTVRVRWATYLLPYIEQDNLYKQVSLTTNWHLQPAVFGTKLKTFECPSSPNGQVIDGAPDTSPAWTNIVANGDYSGFYGVSPELETLGLITTGTGKVDNGAISKTTKLNFSAFSDGLSNTLHLTESAGRPNVYRNGKLVISANGLNRVNGGGWCRPASELNILRGSDATGTTFPGPSAINATNGEALGSYPHPFYNTDGTGHVYSFHTGGTNALFADGSVRFIRQSINIRTLAAMVTRNGGETLSDNN</sequence>
<accession>A0A6P2D386</accession>
<dbReference type="Pfam" id="PF07963">
    <property type="entry name" value="N_methyl"/>
    <property type="match status" value="1"/>
</dbReference>
<evidence type="ECO:0000259" key="2">
    <source>
        <dbReference type="Pfam" id="PF07596"/>
    </source>
</evidence>
<dbReference type="InterPro" id="IPR045584">
    <property type="entry name" value="Pilin-like"/>
</dbReference>
<dbReference type="InterPro" id="IPR011453">
    <property type="entry name" value="DUF1559"/>
</dbReference>
<dbReference type="NCBIfam" id="TIGR04294">
    <property type="entry name" value="pre_pil_HX9DG"/>
    <property type="match status" value="1"/>
</dbReference>
<keyword evidence="1" id="KW-0472">Membrane</keyword>
<evidence type="ECO:0000313" key="3">
    <source>
        <dbReference type="EMBL" id="VTR95553.1"/>
    </source>
</evidence>
<dbReference type="InterPro" id="IPR027558">
    <property type="entry name" value="Pre_pil_HX9DG_C"/>
</dbReference>
<keyword evidence="1" id="KW-1133">Transmembrane helix</keyword>
<gene>
    <name evidence="3" type="ORF">SOIL9_21610</name>
</gene>
<dbReference type="InterPro" id="IPR012902">
    <property type="entry name" value="N_methyl_site"/>
</dbReference>
<keyword evidence="4" id="KW-1185">Reference proteome</keyword>
<proteinExistence type="predicted"/>
<reference evidence="3 4" key="1">
    <citation type="submission" date="2019-05" db="EMBL/GenBank/DDBJ databases">
        <authorList>
            <consortium name="Science for Life Laboratories"/>
        </authorList>
    </citation>
    <scope>NUCLEOTIDE SEQUENCE [LARGE SCALE GENOMIC DNA]</scope>
    <source>
        <strain evidence="3">Soil9</strain>
    </source>
</reference>
<dbReference type="RefSeq" id="WP_232069753.1">
    <property type="nucleotide sequence ID" value="NZ_LR593886.1"/>
</dbReference>
<keyword evidence="1" id="KW-0812">Transmembrane</keyword>
<evidence type="ECO:0000256" key="1">
    <source>
        <dbReference type="SAM" id="Phobius"/>
    </source>
</evidence>
<dbReference type="Proteomes" id="UP000464178">
    <property type="component" value="Chromosome"/>
</dbReference>
<dbReference type="KEGG" id="gms:SOIL9_21610"/>
<protein>
    <recommendedName>
        <fullName evidence="2">DUF1559 domain-containing protein</fullName>
    </recommendedName>
</protein>
<dbReference type="NCBIfam" id="TIGR02532">
    <property type="entry name" value="IV_pilin_GFxxxE"/>
    <property type="match status" value="1"/>
</dbReference>
<dbReference type="SUPFAM" id="SSF54523">
    <property type="entry name" value="Pili subunits"/>
    <property type="match status" value="1"/>
</dbReference>
<dbReference type="Gene3D" id="3.30.700.10">
    <property type="entry name" value="Glycoprotein, Type 4 Pilin"/>
    <property type="match status" value="1"/>
</dbReference>